<dbReference type="EMBL" id="JASJOT010000006">
    <property type="protein sequence ID" value="MDJ1493541.1"/>
    <property type="molecule type" value="Genomic_DNA"/>
</dbReference>
<evidence type="ECO:0000259" key="1">
    <source>
        <dbReference type="Pfam" id="PF01764"/>
    </source>
</evidence>
<evidence type="ECO:0000259" key="2">
    <source>
        <dbReference type="Pfam" id="PF03724"/>
    </source>
</evidence>
<keyword evidence="4" id="KW-1185">Reference proteome</keyword>
<dbReference type="InterPro" id="IPR029058">
    <property type="entry name" value="AB_hydrolase_fold"/>
</dbReference>
<proteinExistence type="predicted"/>
<accession>A0ABT7CIH7</accession>
<dbReference type="InterPro" id="IPR038670">
    <property type="entry name" value="HslJ-like_sf"/>
</dbReference>
<dbReference type="RefSeq" id="WP_313995798.1">
    <property type="nucleotide sequence ID" value="NZ_JASJOT010000006.1"/>
</dbReference>
<protein>
    <submittedName>
        <fullName evidence="3">META domain-containing protein</fullName>
    </submittedName>
</protein>
<organism evidence="3 4">
    <name type="scientific">Xanthocytophaga flava</name>
    <dbReference type="NCBI Taxonomy" id="3048013"/>
    <lineage>
        <taxon>Bacteria</taxon>
        <taxon>Pseudomonadati</taxon>
        <taxon>Bacteroidota</taxon>
        <taxon>Cytophagia</taxon>
        <taxon>Cytophagales</taxon>
        <taxon>Rhodocytophagaceae</taxon>
        <taxon>Xanthocytophaga</taxon>
    </lineage>
</organism>
<evidence type="ECO:0000313" key="4">
    <source>
        <dbReference type="Proteomes" id="UP001228581"/>
    </source>
</evidence>
<dbReference type="Pfam" id="PF03724">
    <property type="entry name" value="META"/>
    <property type="match status" value="1"/>
</dbReference>
<gene>
    <name evidence="3" type="ORF">QNI19_11405</name>
</gene>
<dbReference type="Proteomes" id="UP001228581">
    <property type="component" value="Unassembled WGS sequence"/>
</dbReference>
<feature type="domain" description="DUF306" evidence="2">
    <location>
        <begin position="384"/>
        <end position="482"/>
    </location>
</feature>
<dbReference type="InterPro" id="IPR002921">
    <property type="entry name" value="Fungal_lipase-type"/>
</dbReference>
<sequence>MKKEIFRAFRHSIVFLFIILTISHAQVLKPGFDKNEYMELMKVSARFGDTTYVNAIEKPQQYDFVYRSPVVGLENRWDLWVNKQHSIGVISIRGSVASSVSWLANFYSAMVPAKGELEISAKEKFVYELASNPKAAVHVGWLVSTAFLSKDILPKIDSCYKKGIKDMIIMGHSQGGGIAYLMTAYLYSLQKSKQLPEDVRFKTYCSAGPKPGNLFFAYEYEAMTQNGWAYNVVNSADWVPEVPLSVQTIHDFNTTNLFANARGIIKKQKFFQRIALNYVYNRLSKPSLKAQKRYQNYLGKMAYKLVKKNLKGYISPEYYSSSNYVRTGSIIVLLADEEYYKIYPDNKEKVFVHHFHAPYMYLTEKLAWNQHGTLTDSLALPFLDGTWELTYISGPKITFDGLYPNRKPSITLHTNNRTVAGNSSCNLFRGQFTITDQTIRFPDTFVMTRMFCEGGGEQAFMDALKKVNKYAIADNTLTFYMNELPLIRFTRKL</sequence>
<dbReference type="Gene3D" id="3.40.50.1820">
    <property type="entry name" value="alpha/beta hydrolase"/>
    <property type="match status" value="1"/>
</dbReference>
<feature type="domain" description="Fungal lipase-type" evidence="1">
    <location>
        <begin position="89"/>
        <end position="244"/>
    </location>
</feature>
<name>A0ABT7CIH7_9BACT</name>
<dbReference type="PANTHER" id="PTHR35535:SF1">
    <property type="entry name" value="HEAT SHOCK PROTEIN HSLJ"/>
    <property type="match status" value="1"/>
</dbReference>
<dbReference type="PANTHER" id="PTHR35535">
    <property type="entry name" value="HEAT SHOCK PROTEIN HSLJ"/>
    <property type="match status" value="1"/>
</dbReference>
<comment type="caution">
    <text evidence="3">The sequence shown here is derived from an EMBL/GenBank/DDBJ whole genome shotgun (WGS) entry which is preliminary data.</text>
</comment>
<dbReference type="Pfam" id="PF01764">
    <property type="entry name" value="Lipase_3"/>
    <property type="match status" value="1"/>
</dbReference>
<evidence type="ECO:0000313" key="3">
    <source>
        <dbReference type="EMBL" id="MDJ1493541.1"/>
    </source>
</evidence>
<dbReference type="SUPFAM" id="SSF53474">
    <property type="entry name" value="alpha/beta-Hydrolases"/>
    <property type="match status" value="1"/>
</dbReference>
<dbReference type="Gene3D" id="2.40.128.270">
    <property type="match status" value="1"/>
</dbReference>
<dbReference type="CDD" id="cd00519">
    <property type="entry name" value="Lipase_3"/>
    <property type="match status" value="1"/>
</dbReference>
<dbReference type="InterPro" id="IPR053147">
    <property type="entry name" value="Hsp_HslJ-like"/>
</dbReference>
<reference evidence="3 4" key="1">
    <citation type="submission" date="2023-05" db="EMBL/GenBank/DDBJ databases">
        <authorList>
            <person name="Zhang X."/>
        </authorList>
    </citation>
    <scope>NUCLEOTIDE SEQUENCE [LARGE SCALE GENOMIC DNA]</scope>
    <source>
        <strain evidence="3 4">DM2B3-1</strain>
    </source>
</reference>
<dbReference type="InterPro" id="IPR005184">
    <property type="entry name" value="DUF306_Meta_HslJ"/>
</dbReference>